<dbReference type="EMBL" id="JADING010000062">
    <property type="protein sequence ID" value="MBO8414276.1"/>
    <property type="molecule type" value="Genomic_DNA"/>
</dbReference>
<reference evidence="1" key="2">
    <citation type="journal article" date="2021" name="PeerJ">
        <title>Extensive microbial diversity within the chicken gut microbiome revealed by metagenomics and culture.</title>
        <authorList>
            <person name="Gilroy R."/>
            <person name="Ravi A."/>
            <person name="Getino M."/>
            <person name="Pursley I."/>
            <person name="Horton D.L."/>
            <person name="Alikhan N.F."/>
            <person name="Baker D."/>
            <person name="Gharbi K."/>
            <person name="Hall N."/>
            <person name="Watson M."/>
            <person name="Adriaenssens E.M."/>
            <person name="Foster-Nyarko E."/>
            <person name="Jarju S."/>
            <person name="Secka A."/>
            <person name="Antonio M."/>
            <person name="Oren A."/>
            <person name="Chaudhuri R.R."/>
            <person name="La Ragione R."/>
            <person name="Hildebrand F."/>
            <person name="Pallen M.J."/>
        </authorList>
    </citation>
    <scope>NUCLEOTIDE SEQUENCE</scope>
    <source>
        <strain evidence="1">1748</strain>
    </source>
</reference>
<sequence>MNYLVSFLNSYEPCYLDRDDKVHPGSILTILKNGIKHNQTISHLVLISSREQKDILKKVKESLTYLNKSREETKIKFVNFPNDNDLLSSDNSDILDVYRTLTDVVSEIVFKDKGANIYFNLLSGTNKERLAMNLFLFTSKNEKYQGVYYEEYFSQLKKCEHESIINSSPRLFPFRRVMNFNFSDEVINYIRAYNYVQIYSLFTKKKYPLSKKVESSLEFMREIYTHSDNLSQARSILRKDKDLYNALSKSKVINLILENSEYGLVKIDSMVAILIRLVRCLLNENYEEFASNISPLLVDACLIYLEKEHRFYKDSHLSLKYVPYTEYLYVRFDGRIIINDKKFLALVKKNSIHGLSSKYTTSFTPVLKIKFSVSGLRSLREHVNNQNGIRNYDLIILQDEQDLSIMRTYEKKYRDACKHANINSFTYIELKNQSWNLINLVISILSKAVDCEFVFDDFKELYELFNTYLESLL</sequence>
<dbReference type="AlphaFoldDB" id="A0A9D9GRK5"/>
<proteinExistence type="predicted"/>
<reference evidence="1" key="1">
    <citation type="submission" date="2020-10" db="EMBL/GenBank/DDBJ databases">
        <authorList>
            <person name="Gilroy R."/>
        </authorList>
    </citation>
    <scope>NUCLEOTIDE SEQUENCE</scope>
    <source>
        <strain evidence="1">1748</strain>
    </source>
</reference>
<evidence type="ECO:0000313" key="2">
    <source>
        <dbReference type="Proteomes" id="UP000823629"/>
    </source>
</evidence>
<gene>
    <name evidence="1" type="ORF">IAC78_02210</name>
</gene>
<comment type="caution">
    <text evidence="1">The sequence shown here is derived from an EMBL/GenBank/DDBJ whole genome shotgun (WGS) entry which is preliminary data.</text>
</comment>
<organism evidence="1 2">
    <name type="scientific">Candidatus Scatoplasma merdavium</name>
    <dbReference type="NCBI Taxonomy" id="2840932"/>
    <lineage>
        <taxon>Bacteria</taxon>
        <taxon>Bacillati</taxon>
        <taxon>Bacillota</taxon>
        <taxon>Bacilli</taxon>
        <taxon>Bacillales</taxon>
        <taxon>Candidatus Scatoplasma</taxon>
    </lineage>
</organism>
<evidence type="ECO:0000313" key="1">
    <source>
        <dbReference type="EMBL" id="MBO8414276.1"/>
    </source>
</evidence>
<protein>
    <submittedName>
        <fullName evidence="1">Uncharacterized protein</fullName>
    </submittedName>
</protein>
<accession>A0A9D9GRK5</accession>
<dbReference type="Proteomes" id="UP000823629">
    <property type="component" value="Unassembled WGS sequence"/>
</dbReference>
<name>A0A9D9GRK5_9BACL</name>